<dbReference type="RefSeq" id="WP_115082673.1">
    <property type="nucleotide sequence ID" value="NZ_CAUOZC010000032.1"/>
</dbReference>
<dbReference type="EMBL" id="UGTP01000001">
    <property type="protein sequence ID" value="SUC11304.1"/>
    <property type="molecule type" value="Genomic_DNA"/>
</dbReference>
<protein>
    <recommendedName>
        <fullName evidence="3">SMI1 / KNR4 family</fullName>
    </recommendedName>
</protein>
<dbReference type="OrthoDB" id="1079827at2"/>
<sequence length="216" mass="25151">MEIETILKENGLSEARILSASDEIEIPETWSFLLTEENKDKKKSLVIERWSDFSTLLPKTLNILEELLEDVLLVFHQQQIKMVYLLLVDEEYVLYVGNMPTTDSQLAILPDKLQHFYKHLHNGWFENISGGLGLLPIEKVRFLSQSEWGLPQEILQSTNLNQTYYVLHNGGNGFLCINIEDKENPKALIWWTNDAPKMDIDFWSYLDSWIEIGLSY</sequence>
<dbReference type="AlphaFoldDB" id="A0A379EYX7"/>
<dbReference type="GeneID" id="78569895"/>
<evidence type="ECO:0008006" key="3">
    <source>
        <dbReference type="Google" id="ProtNLM"/>
    </source>
</evidence>
<reference evidence="1 2" key="1">
    <citation type="submission" date="2018-06" db="EMBL/GenBank/DDBJ databases">
        <authorList>
            <consortium name="Pathogen Informatics"/>
            <person name="Doyle S."/>
        </authorList>
    </citation>
    <scope>NUCLEOTIDE SEQUENCE [LARGE SCALE GENOMIC DNA]</scope>
    <source>
        <strain evidence="1 2">NCTC13043</strain>
    </source>
</reference>
<proteinExistence type="predicted"/>
<dbReference type="Proteomes" id="UP000254235">
    <property type="component" value="Unassembled WGS sequence"/>
</dbReference>
<gene>
    <name evidence="1" type="ORF">NCTC13043_00147</name>
</gene>
<organism evidence="1 2">
    <name type="scientific">Prevotella pallens</name>
    <dbReference type="NCBI Taxonomy" id="60133"/>
    <lineage>
        <taxon>Bacteria</taxon>
        <taxon>Pseudomonadati</taxon>
        <taxon>Bacteroidota</taxon>
        <taxon>Bacteroidia</taxon>
        <taxon>Bacteroidales</taxon>
        <taxon>Prevotellaceae</taxon>
        <taxon>Prevotella</taxon>
    </lineage>
</organism>
<evidence type="ECO:0000313" key="1">
    <source>
        <dbReference type="EMBL" id="SUC11304.1"/>
    </source>
</evidence>
<name>A0A379EYX7_9BACT</name>
<accession>A0A379EYX7</accession>
<evidence type="ECO:0000313" key="2">
    <source>
        <dbReference type="Proteomes" id="UP000254235"/>
    </source>
</evidence>